<feature type="transmembrane region" description="Helical" evidence="7">
    <location>
        <begin position="296"/>
        <end position="317"/>
    </location>
</feature>
<feature type="transmembrane region" description="Helical" evidence="7">
    <location>
        <begin position="36"/>
        <end position="54"/>
    </location>
</feature>
<feature type="transmembrane region" description="Helical" evidence="7">
    <location>
        <begin position="217"/>
        <end position="239"/>
    </location>
</feature>
<feature type="compositionally biased region" description="Low complexity" evidence="6">
    <location>
        <begin position="357"/>
        <end position="380"/>
    </location>
</feature>
<feature type="transmembrane region" description="Helical" evidence="7">
    <location>
        <begin position="251"/>
        <end position="276"/>
    </location>
</feature>
<evidence type="ECO:0000256" key="6">
    <source>
        <dbReference type="SAM" id="MobiDB-lite"/>
    </source>
</evidence>
<evidence type="ECO:0000256" key="1">
    <source>
        <dbReference type="ARBA" id="ARBA00004651"/>
    </source>
</evidence>
<feature type="region of interest" description="Disordered" evidence="6">
    <location>
        <begin position="334"/>
        <end position="406"/>
    </location>
</feature>
<dbReference type="KEGG" id="gji:H1R19_21325"/>
<protein>
    <submittedName>
        <fullName evidence="8">UPF0104 family protein</fullName>
    </submittedName>
</protein>
<dbReference type="Pfam" id="PF03706">
    <property type="entry name" value="LPG_synthase_TM"/>
    <property type="match status" value="1"/>
</dbReference>
<gene>
    <name evidence="8" type="ORF">H1R19_21325</name>
</gene>
<evidence type="ECO:0000313" key="8">
    <source>
        <dbReference type="EMBL" id="QMT04067.1"/>
    </source>
</evidence>
<dbReference type="NCBIfam" id="TIGR00374">
    <property type="entry name" value="flippase-like domain"/>
    <property type="match status" value="1"/>
</dbReference>
<feature type="transmembrane region" description="Helical" evidence="7">
    <location>
        <begin position="114"/>
        <end position="138"/>
    </location>
</feature>
<sequence length="406" mass="42894">MRWVLIAVVLTILTVEVVLIWPELKGAWLRIGDIQWGWVAACLVAAMLSMDSFAQVQRALLRSAGVRVTQWKSLSVILAANSLSQTMPGGQVLAPAFTYRETRKWGATPVVASWQVVMSGLLAGVGLAVLGFGGALLAGAKTSPFSVVFSVAGFLAVAVVLQYLASHPESLKSTGIRVLGWSNQLRNKPDQHGATRLLETLEQLRAVQLTKRDTSVAFGWSLFNWVADVACLMFACWAVDAHPSISGLMVAYAAGKAVGSAIPLLPGGIGVVDAVLVPALTSAGMPAADAITAVLIYRFISYVIVSAIGWVVIAIMFRSTFKRDETFVDEIERDTEQSPVGADGGPNGPGPAPPPAESAAAEHPTEAALPPASPLDSSPLDELRRNPPVGGSTRRTDTDPPSDPVR</sequence>
<keyword evidence="9" id="KW-1185">Reference proteome</keyword>
<dbReference type="PANTHER" id="PTHR39087:SF2">
    <property type="entry name" value="UPF0104 MEMBRANE PROTEIN MJ1595"/>
    <property type="match status" value="1"/>
</dbReference>
<evidence type="ECO:0000256" key="5">
    <source>
        <dbReference type="ARBA" id="ARBA00023136"/>
    </source>
</evidence>
<reference evidence="9" key="1">
    <citation type="submission" date="2020-07" db="EMBL/GenBank/DDBJ databases">
        <title>novel species isolated from the respiratory tract of Marmot.</title>
        <authorList>
            <person name="Zhang G."/>
        </authorList>
    </citation>
    <scope>NUCLEOTIDE SEQUENCE [LARGE SCALE GENOMIC DNA]</scope>
    <source>
        <strain evidence="9">686</strain>
    </source>
</reference>
<evidence type="ECO:0000313" key="9">
    <source>
        <dbReference type="Proteomes" id="UP000515663"/>
    </source>
</evidence>
<dbReference type="AlphaFoldDB" id="A0A7D7R635"/>
<evidence type="ECO:0000256" key="2">
    <source>
        <dbReference type="ARBA" id="ARBA00022475"/>
    </source>
</evidence>
<dbReference type="InterPro" id="IPR022791">
    <property type="entry name" value="L-PG_synthase/AglD"/>
</dbReference>
<dbReference type="EMBL" id="CP059491">
    <property type="protein sequence ID" value="QMT04067.1"/>
    <property type="molecule type" value="Genomic_DNA"/>
</dbReference>
<keyword evidence="3 7" id="KW-0812">Transmembrane</keyword>
<dbReference type="PANTHER" id="PTHR39087">
    <property type="entry name" value="UPF0104 MEMBRANE PROTEIN MJ1595"/>
    <property type="match status" value="1"/>
</dbReference>
<dbReference type="Proteomes" id="UP000515663">
    <property type="component" value="Chromosome"/>
</dbReference>
<evidence type="ECO:0000256" key="4">
    <source>
        <dbReference type="ARBA" id="ARBA00022989"/>
    </source>
</evidence>
<name>A0A7D7R635_9ACTN</name>
<evidence type="ECO:0000256" key="3">
    <source>
        <dbReference type="ARBA" id="ARBA00022692"/>
    </source>
</evidence>
<keyword evidence="4 7" id="KW-1133">Transmembrane helix</keyword>
<organism evidence="8 9">
    <name type="scientific">Gordonia jinghuaiqii</name>
    <dbReference type="NCBI Taxonomy" id="2758710"/>
    <lineage>
        <taxon>Bacteria</taxon>
        <taxon>Bacillati</taxon>
        <taxon>Actinomycetota</taxon>
        <taxon>Actinomycetes</taxon>
        <taxon>Mycobacteriales</taxon>
        <taxon>Gordoniaceae</taxon>
        <taxon>Gordonia</taxon>
    </lineage>
</organism>
<comment type="subcellular location">
    <subcellularLocation>
        <location evidence="1">Cell membrane</location>
        <topology evidence="1">Multi-pass membrane protein</topology>
    </subcellularLocation>
</comment>
<feature type="transmembrane region" description="Helical" evidence="7">
    <location>
        <begin position="145"/>
        <end position="165"/>
    </location>
</feature>
<dbReference type="GO" id="GO:0005886">
    <property type="term" value="C:plasma membrane"/>
    <property type="evidence" value="ECO:0007669"/>
    <property type="project" value="UniProtKB-SubCell"/>
</dbReference>
<feature type="transmembrane region" description="Helical" evidence="7">
    <location>
        <begin position="74"/>
        <end position="94"/>
    </location>
</feature>
<accession>A0A7D7R635</accession>
<keyword evidence="5 7" id="KW-0472">Membrane</keyword>
<evidence type="ECO:0000256" key="7">
    <source>
        <dbReference type="SAM" id="Phobius"/>
    </source>
</evidence>
<keyword evidence="2" id="KW-1003">Cell membrane</keyword>
<proteinExistence type="predicted"/>